<dbReference type="VEuPathDB" id="FungiDB:G647_10184"/>
<accession>A0A1C1D0J3</accession>
<evidence type="ECO:0000256" key="2">
    <source>
        <dbReference type="ARBA" id="ARBA00023163"/>
    </source>
</evidence>
<dbReference type="PANTHER" id="PTHR47784">
    <property type="entry name" value="STEROL UPTAKE CONTROL PROTEIN 2"/>
    <property type="match status" value="1"/>
</dbReference>
<dbReference type="VEuPathDB" id="FungiDB:CLCR_00255"/>
<feature type="region of interest" description="Disordered" evidence="4">
    <location>
        <begin position="71"/>
        <end position="94"/>
    </location>
</feature>
<protein>
    <recommendedName>
        <fullName evidence="7">Zn(2)-C6 fungal-type domain-containing protein</fullName>
    </recommendedName>
</protein>
<dbReference type="OrthoDB" id="5295362at2759"/>
<reference evidence="6" key="1">
    <citation type="submission" date="2015-07" db="EMBL/GenBank/DDBJ databases">
        <authorList>
            <person name="Teixeira M.M."/>
            <person name="Souza R.C."/>
            <person name="Almeida L.G."/>
            <person name="Vicente V.A."/>
            <person name="de Hoog S."/>
            <person name="Bocca A.L."/>
            <person name="de Almeida S.R."/>
            <person name="Vasconcelos A.T."/>
            <person name="Felipe M.S."/>
        </authorList>
    </citation>
    <scope>NUCLEOTIDE SEQUENCE [LARGE SCALE GENOMIC DNA]</scope>
    <source>
        <strain evidence="6">KSF</strain>
    </source>
</reference>
<evidence type="ECO:0000256" key="1">
    <source>
        <dbReference type="ARBA" id="ARBA00023015"/>
    </source>
</evidence>
<dbReference type="Proteomes" id="UP000094526">
    <property type="component" value="Unassembled WGS sequence"/>
</dbReference>
<dbReference type="InterPro" id="IPR021858">
    <property type="entry name" value="Fun_TF"/>
</dbReference>
<dbReference type="Pfam" id="PF11951">
    <property type="entry name" value="Fungal_trans_2"/>
    <property type="match status" value="1"/>
</dbReference>
<evidence type="ECO:0000313" key="6">
    <source>
        <dbReference type="Proteomes" id="UP000094526"/>
    </source>
</evidence>
<evidence type="ECO:0000313" key="5">
    <source>
        <dbReference type="EMBL" id="OCT54257.1"/>
    </source>
</evidence>
<proteinExistence type="predicted"/>
<evidence type="ECO:0000256" key="4">
    <source>
        <dbReference type="SAM" id="MobiDB-lite"/>
    </source>
</evidence>
<evidence type="ECO:0000256" key="3">
    <source>
        <dbReference type="ARBA" id="ARBA00023242"/>
    </source>
</evidence>
<dbReference type="GO" id="GO:0008270">
    <property type="term" value="F:zinc ion binding"/>
    <property type="evidence" value="ECO:0007669"/>
    <property type="project" value="InterPro"/>
</dbReference>
<dbReference type="EMBL" id="LGRB01000005">
    <property type="protein sequence ID" value="OCT54257.1"/>
    <property type="molecule type" value="Genomic_DNA"/>
</dbReference>
<keyword evidence="6" id="KW-1185">Reference proteome</keyword>
<dbReference type="CDD" id="cd00067">
    <property type="entry name" value="GAL4"/>
    <property type="match status" value="1"/>
</dbReference>
<dbReference type="InterPro" id="IPR053157">
    <property type="entry name" value="Sterol_Uptake_Regulator"/>
</dbReference>
<keyword evidence="2" id="KW-0804">Transcription</keyword>
<evidence type="ECO:0008006" key="7">
    <source>
        <dbReference type="Google" id="ProtNLM"/>
    </source>
</evidence>
<dbReference type="STRING" id="86049.A0A1C1D0J3"/>
<dbReference type="AlphaFoldDB" id="A0A1C1D0J3"/>
<keyword evidence="3" id="KW-0539">Nucleus</keyword>
<feature type="compositionally biased region" description="Polar residues" evidence="4">
    <location>
        <begin position="72"/>
        <end position="93"/>
    </location>
</feature>
<comment type="caution">
    <text evidence="5">The sequence shown here is derived from an EMBL/GenBank/DDBJ whole genome shotgun (WGS) entry which is preliminary data.</text>
</comment>
<organism evidence="5 6">
    <name type="scientific">Cladophialophora carrionii</name>
    <dbReference type="NCBI Taxonomy" id="86049"/>
    <lineage>
        <taxon>Eukaryota</taxon>
        <taxon>Fungi</taxon>
        <taxon>Dikarya</taxon>
        <taxon>Ascomycota</taxon>
        <taxon>Pezizomycotina</taxon>
        <taxon>Eurotiomycetes</taxon>
        <taxon>Chaetothyriomycetidae</taxon>
        <taxon>Chaetothyriales</taxon>
        <taxon>Herpotrichiellaceae</taxon>
        <taxon>Cladophialophora</taxon>
    </lineage>
</organism>
<keyword evidence="1" id="KW-0805">Transcription regulation</keyword>
<name>A0A1C1D0J3_9EURO</name>
<dbReference type="InterPro" id="IPR001138">
    <property type="entry name" value="Zn2Cys6_DnaBD"/>
</dbReference>
<dbReference type="GO" id="GO:0001228">
    <property type="term" value="F:DNA-binding transcription activator activity, RNA polymerase II-specific"/>
    <property type="evidence" value="ECO:0007669"/>
    <property type="project" value="TreeGrafter"/>
</dbReference>
<gene>
    <name evidence="5" type="ORF">CLCR_00255</name>
</gene>
<sequence>MDADTAEDEELNYRGPSRLIAISQCDETKPACLRCVNRDQPCEYFTQAQEHEALSDTDPASVSISVAGVSEGPTSLSQITPPLTLSSAGQTPASVEARQEDFSVDEIYHEATGLVDFGQASDSASASTMAIMKDLFLFDHYMDHTCRDLEVIPDVAYAKQVGIPQLAAENQGILYSIMALGATCLCIDILSGQGSCSQVDDLVELISAGDRYHRMGMQAVQRQLATNQPRDLAEAHAHTMLLFPYALARRRVTYLLNEVDPPTPRSGVDTHAEHISSLEWIIILRGITTTGRACWTNGSVCINDAACCDRSQKIHFLVSSHVLTKLAEPTDRSCAWNGFQCRIASKHPLFPVISSTRVVALEALQQKTERVSQLMRDLHRKNPPLDLEKSNEQLSRSLSLSACFMAVDLLLNMVNVIFSPGSEVEERYPNVRVSTEPSFQDSALPWLKRYSSAPIYDPALPACRTIFSWVNRTPDEYFQLLMKPLPPLAECEANWRGQAAMPDTDREIQLLAWDIWAHWLVFTILIEGESFFMAAFGVPDIVNLLPWFTTSAAESPGIQSGSPVAQPTSWWPGSMCAVAQQLRKYEGKD</sequence>
<dbReference type="PANTHER" id="PTHR47784:SF5">
    <property type="entry name" value="STEROL UPTAKE CONTROL PROTEIN 2"/>
    <property type="match status" value="1"/>
</dbReference>